<dbReference type="Gene3D" id="3.20.20.80">
    <property type="entry name" value="Glycosidases"/>
    <property type="match status" value="1"/>
</dbReference>
<feature type="compositionally biased region" description="Basic and acidic residues" evidence="1">
    <location>
        <begin position="14"/>
        <end position="23"/>
    </location>
</feature>
<dbReference type="Gene3D" id="2.60.40.1180">
    <property type="entry name" value="Golgi alpha-mannosidase II"/>
    <property type="match status" value="1"/>
</dbReference>
<evidence type="ECO:0000256" key="1">
    <source>
        <dbReference type="SAM" id="MobiDB-lite"/>
    </source>
</evidence>
<dbReference type="InterPro" id="IPR017853">
    <property type="entry name" value="GH"/>
</dbReference>
<evidence type="ECO:0000313" key="4">
    <source>
        <dbReference type="Proteomes" id="UP001153714"/>
    </source>
</evidence>
<dbReference type="Proteomes" id="UP001153714">
    <property type="component" value="Chromosome 12"/>
</dbReference>
<dbReference type="InterPro" id="IPR013780">
    <property type="entry name" value="Glyco_hydro_b"/>
</dbReference>
<dbReference type="SUPFAM" id="SSF51445">
    <property type="entry name" value="(Trans)glycosidases"/>
    <property type="match status" value="1"/>
</dbReference>
<accession>A0A9N9QVD0</accession>
<dbReference type="InterPro" id="IPR006047">
    <property type="entry name" value="GH13_cat_dom"/>
</dbReference>
<keyword evidence="4" id="KW-1185">Reference proteome</keyword>
<dbReference type="SUPFAM" id="SSF51011">
    <property type="entry name" value="Glycosyl hydrolase domain"/>
    <property type="match status" value="1"/>
</dbReference>
<dbReference type="GO" id="GO:0005975">
    <property type="term" value="P:carbohydrate metabolic process"/>
    <property type="evidence" value="ECO:0007669"/>
    <property type="project" value="InterPro"/>
</dbReference>
<proteinExistence type="predicted"/>
<reference evidence="3" key="2">
    <citation type="submission" date="2022-10" db="EMBL/GenBank/DDBJ databases">
        <authorList>
            <consortium name="ENA_rothamsted_submissions"/>
            <consortium name="culmorum"/>
            <person name="King R."/>
        </authorList>
    </citation>
    <scope>NUCLEOTIDE SEQUENCE</scope>
</reference>
<dbReference type="EMBL" id="OU893343">
    <property type="protein sequence ID" value="CAG9784089.1"/>
    <property type="molecule type" value="Genomic_DNA"/>
</dbReference>
<dbReference type="AlphaFoldDB" id="A0A9N9QVD0"/>
<dbReference type="PANTHER" id="PTHR10357:SF179">
    <property type="entry name" value="NEUTRAL AND BASIC AMINO ACID TRANSPORT PROTEIN RBAT"/>
    <property type="match status" value="1"/>
</dbReference>
<protein>
    <recommendedName>
        <fullName evidence="2">Glycosyl hydrolase family 13 catalytic domain-containing protein</fullName>
    </recommendedName>
</protein>
<sequence>MIINSVNHIFETDKDNFGGHYPDEPLTGKPGQRPDDYGYLEHIYTKDQEETYELVSQLREAFDAISVRDNMTRVMMTNTHTSIKNAVKYYGEGAHLGSHIPLNFALIEGLDKSSDARDIKYAVDRWLTYKPLRKQANWMIGDHDRSRVASRFRSELVDAFNMLILLLPGVAVTYMGEEIGMQDGFVPWTETKDPLACNTDDPVNFVEVSRDPVRTPFPWSNGKNAGFSTADQTWLPVAEGFEYLNVANQRSAVRSHYQVYRALTNLRIRAAFKYGRMESLALNNEVFAFKRWHNDDAYVIVMNVGRTYQVVNLTAFDLIFGQLEVEASSVLSSRTYNDVVPAGSLDLAADEALVLRMQA</sequence>
<dbReference type="PANTHER" id="PTHR10357">
    <property type="entry name" value="ALPHA-AMYLASE FAMILY MEMBER"/>
    <property type="match status" value="1"/>
</dbReference>
<reference evidence="3" key="1">
    <citation type="submission" date="2021-12" db="EMBL/GenBank/DDBJ databases">
        <authorList>
            <person name="King R."/>
        </authorList>
    </citation>
    <scope>NUCLEOTIDE SEQUENCE</scope>
</reference>
<dbReference type="Pfam" id="PF00128">
    <property type="entry name" value="Alpha-amylase"/>
    <property type="match status" value="1"/>
</dbReference>
<dbReference type="OrthoDB" id="1740265at2759"/>
<evidence type="ECO:0000313" key="3">
    <source>
        <dbReference type="EMBL" id="CAG9784089.1"/>
    </source>
</evidence>
<gene>
    <name evidence="3" type="ORF">DIATSA_LOCUS2208</name>
</gene>
<name>A0A9N9QVD0_9NEOP</name>
<feature type="domain" description="Glycosyl hydrolase family 13 catalytic" evidence="2">
    <location>
        <begin position="21"/>
        <end position="273"/>
    </location>
</feature>
<organism evidence="3 4">
    <name type="scientific">Diatraea saccharalis</name>
    <name type="common">sugarcane borer</name>
    <dbReference type="NCBI Taxonomy" id="40085"/>
    <lineage>
        <taxon>Eukaryota</taxon>
        <taxon>Metazoa</taxon>
        <taxon>Ecdysozoa</taxon>
        <taxon>Arthropoda</taxon>
        <taxon>Hexapoda</taxon>
        <taxon>Insecta</taxon>
        <taxon>Pterygota</taxon>
        <taxon>Neoptera</taxon>
        <taxon>Endopterygota</taxon>
        <taxon>Lepidoptera</taxon>
        <taxon>Glossata</taxon>
        <taxon>Ditrysia</taxon>
        <taxon>Pyraloidea</taxon>
        <taxon>Crambidae</taxon>
        <taxon>Crambinae</taxon>
        <taxon>Diatraea</taxon>
    </lineage>
</organism>
<feature type="region of interest" description="Disordered" evidence="1">
    <location>
        <begin position="14"/>
        <end position="33"/>
    </location>
</feature>
<evidence type="ECO:0000259" key="2">
    <source>
        <dbReference type="Pfam" id="PF00128"/>
    </source>
</evidence>